<evidence type="ECO:0000313" key="2">
    <source>
        <dbReference type="EMBL" id="KIJ58279.1"/>
    </source>
</evidence>
<dbReference type="Pfam" id="PF00400">
    <property type="entry name" value="WD40"/>
    <property type="match status" value="1"/>
</dbReference>
<dbReference type="PROSITE" id="PS50082">
    <property type="entry name" value="WD_REPEATS_2"/>
    <property type="match status" value="1"/>
</dbReference>
<dbReference type="Proteomes" id="UP000053820">
    <property type="component" value="Unassembled WGS sequence"/>
</dbReference>
<dbReference type="AlphaFoldDB" id="A0A0C9UZ36"/>
<dbReference type="Gene3D" id="2.130.10.10">
    <property type="entry name" value="YVTN repeat-like/Quinoprotein amine dehydrogenase"/>
    <property type="match status" value="1"/>
</dbReference>
<keyword evidence="3" id="KW-1185">Reference proteome</keyword>
<dbReference type="InterPro" id="IPR015943">
    <property type="entry name" value="WD40/YVTN_repeat-like_dom_sf"/>
</dbReference>
<organism evidence="2 3">
    <name type="scientific">Hydnomerulius pinastri MD-312</name>
    <dbReference type="NCBI Taxonomy" id="994086"/>
    <lineage>
        <taxon>Eukaryota</taxon>
        <taxon>Fungi</taxon>
        <taxon>Dikarya</taxon>
        <taxon>Basidiomycota</taxon>
        <taxon>Agaricomycotina</taxon>
        <taxon>Agaricomycetes</taxon>
        <taxon>Agaricomycetidae</taxon>
        <taxon>Boletales</taxon>
        <taxon>Boletales incertae sedis</taxon>
        <taxon>Leucogyrophana</taxon>
    </lineage>
</organism>
<dbReference type="EMBL" id="KN839959">
    <property type="protein sequence ID" value="KIJ58279.1"/>
    <property type="molecule type" value="Genomic_DNA"/>
</dbReference>
<dbReference type="InterPro" id="IPR011047">
    <property type="entry name" value="Quinoprotein_ADH-like_sf"/>
</dbReference>
<evidence type="ECO:0000313" key="3">
    <source>
        <dbReference type="Proteomes" id="UP000053820"/>
    </source>
</evidence>
<dbReference type="HOGENOM" id="CLU_2922885_0_0_1"/>
<reference evidence="2 3" key="1">
    <citation type="submission" date="2014-04" db="EMBL/GenBank/DDBJ databases">
        <title>Evolutionary Origins and Diversification of the Mycorrhizal Mutualists.</title>
        <authorList>
            <consortium name="DOE Joint Genome Institute"/>
            <consortium name="Mycorrhizal Genomics Consortium"/>
            <person name="Kohler A."/>
            <person name="Kuo A."/>
            <person name="Nagy L.G."/>
            <person name="Floudas D."/>
            <person name="Copeland A."/>
            <person name="Barry K.W."/>
            <person name="Cichocki N."/>
            <person name="Veneault-Fourrey C."/>
            <person name="LaButti K."/>
            <person name="Lindquist E.A."/>
            <person name="Lipzen A."/>
            <person name="Lundell T."/>
            <person name="Morin E."/>
            <person name="Murat C."/>
            <person name="Riley R."/>
            <person name="Ohm R."/>
            <person name="Sun H."/>
            <person name="Tunlid A."/>
            <person name="Henrissat B."/>
            <person name="Grigoriev I.V."/>
            <person name="Hibbett D.S."/>
            <person name="Martin F."/>
        </authorList>
    </citation>
    <scope>NUCLEOTIDE SEQUENCE [LARGE SCALE GENOMIC DNA]</scope>
    <source>
        <strain evidence="2 3">MD-312</strain>
    </source>
</reference>
<name>A0A0C9UZ36_9AGAM</name>
<proteinExistence type="predicted"/>
<dbReference type="InterPro" id="IPR001680">
    <property type="entry name" value="WD40_rpt"/>
</dbReference>
<sequence length="61" mass="6801">MLTSVGSNGQVFLWDSVTGEKLRSMKDHNLTLVVWAVAFSPDGRKLTSCSGVDTRTYRQPR</sequence>
<feature type="repeat" description="WD" evidence="1">
    <location>
        <begin position="1"/>
        <end position="24"/>
    </location>
</feature>
<gene>
    <name evidence="2" type="ORF">HYDPIDRAFT_103020</name>
</gene>
<evidence type="ECO:0000256" key="1">
    <source>
        <dbReference type="PROSITE-ProRule" id="PRU00221"/>
    </source>
</evidence>
<dbReference type="SUPFAM" id="SSF50998">
    <property type="entry name" value="Quinoprotein alcohol dehydrogenase-like"/>
    <property type="match status" value="1"/>
</dbReference>
<accession>A0A0C9UZ36</accession>
<keyword evidence="1" id="KW-0853">WD repeat</keyword>
<protein>
    <submittedName>
        <fullName evidence="2">Unplaced genomic scaffold scaffold_125, whole genome shotgun sequence</fullName>
    </submittedName>
</protein>